<gene>
    <name evidence="3" type="ORF">GMST_37710</name>
</gene>
<dbReference type="Pfam" id="PF00857">
    <property type="entry name" value="Isochorismatase"/>
    <property type="match status" value="1"/>
</dbReference>
<comment type="caution">
    <text evidence="3">The sequence shown here is derived from an EMBL/GenBank/DDBJ whole genome shotgun (WGS) entry which is preliminary data.</text>
</comment>
<dbReference type="InterPro" id="IPR050272">
    <property type="entry name" value="Isochorismatase-like_hydrls"/>
</dbReference>
<dbReference type="AlphaFoldDB" id="A0A6V8MN29"/>
<dbReference type="InterPro" id="IPR000868">
    <property type="entry name" value="Isochorismatase-like_dom"/>
</dbReference>
<dbReference type="Proteomes" id="UP000556026">
    <property type="component" value="Unassembled WGS sequence"/>
</dbReference>
<feature type="domain" description="Isochorismatase-like" evidence="2">
    <location>
        <begin position="4"/>
        <end position="145"/>
    </location>
</feature>
<dbReference type="PANTHER" id="PTHR43540:SF1">
    <property type="entry name" value="ISOCHORISMATASE HYDROLASE"/>
    <property type="match status" value="1"/>
</dbReference>
<dbReference type="RefSeq" id="WP_183356238.1">
    <property type="nucleotide sequence ID" value="NZ_BLXX01000014.1"/>
</dbReference>
<dbReference type="PANTHER" id="PTHR43540">
    <property type="entry name" value="PEROXYUREIDOACRYLATE/UREIDOACRYLATE AMIDOHYDROLASE-RELATED"/>
    <property type="match status" value="1"/>
</dbReference>
<keyword evidence="4" id="KW-1185">Reference proteome</keyword>
<evidence type="ECO:0000313" key="4">
    <source>
        <dbReference type="Proteomes" id="UP000556026"/>
    </source>
</evidence>
<dbReference type="GO" id="GO:0016787">
    <property type="term" value="F:hydrolase activity"/>
    <property type="evidence" value="ECO:0007669"/>
    <property type="project" value="UniProtKB-KW"/>
</dbReference>
<dbReference type="InterPro" id="IPR036380">
    <property type="entry name" value="Isochorismatase-like_sf"/>
</dbReference>
<evidence type="ECO:0000313" key="3">
    <source>
        <dbReference type="EMBL" id="GFO61446.1"/>
    </source>
</evidence>
<accession>A0A6V8MN29</accession>
<proteinExistence type="predicted"/>
<evidence type="ECO:0000256" key="1">
    <source>
        <dbReference type="ARBA" id="ARBA00022801"/>
    </source>
</evidence>
<dbReference type="EMBL" id="BLXX01000014">
    <property type="protein sequence ID" value="GFO61446.1"/>
    <property type="molecule type" value="Genomic_DNA"/>
</dbReference>
<keyword evidence="1" id="KW-0378">Hydrolase</keyword>
<organism evidence="3 4">
    <name type="scientific">Geomonas silvestris</name>
    <dbReference type="NCBI Taxonomy" id="2740184"/>
    <lineage>
        <taxon>Bacteria</taxon>
        <taxon>Pseudomonadati</taxon>
        <taxon>Thermodesulfobacteriota</taxon>
        <taxon>Desulfuromonadia</taxon>
        <taxon>Geobacterales</taxon>
        <taxon>Geobacteraceae</taxon>
        <taxon>Geomonas</taxon>
    </lineage>
</organism>
<dbReference type="CDD" id="cd01014">
    <property type="entry name" value="nicotinamidase_related"/>
    <property type="match status" value="1"/>
</dbReference>
<dbReference type="SUPFAM" id="SSF52499">
    <property type="entry name" value="Isochorismatase-like hydrolases"/>
    <property type="match status" value="1"/>
</dbReference>
<reference evidence="4" key="1">
    <citation type="submission" date="2020-06" db="EMBL/GenBank/DDBJ databases">
        <title>Draft genomic sequence of Geomonas sp. Red330.</title>
        <authorList>
            <person name="Itoh H."/>
            <person name="Zhenxing X."/>
            <person name="Ushijima N."/>
            <person name="Masuda Y."/>
            <person name="Shiratori Y."/>
            <person name="Senoo K."/>
        </authorList>
    </citation>
    <scope>NUCLEOTIDE SEQUENCE [LARGE SCALE GENOMIC DNA]</scope>
    <source>
        <strain evidence="4">Red330</strain>
    </source>
</reference>
<protein>
    <submittedName>
        <fullName evidence="3">Isochorismatase</fullName>
    </submittedName>
</protein>
<dbReference type="Gene3D" id="3.40.50.850">
    <property type="entry name" value="Isochorismatase-like"/>
    <property type="match status" value="1"/>
</dbReference>
<sequence length="183" mass="20038">MKNCLILVDIQNDYFTGGRMALVGMEEAASRAQSLLKRFRAANLPVIHVQHVAARPDATFFLPENQGAEIHPLVTPLPGEPVLVKHFPNSFRHTPLLETLKEQGTYDLTICGAMSHMCIDATTRAAFDFGFNCTVAEDACATRDLVFKGKPVKAAEVHAAFMAALSVPYAQIAQTRDLVERLG</sequence>
<name>A0A6V8MN29_9BACT</name>
<evidence type="ECO:0000259" key="2">
    <source>
        <dbReference type="Pfam" id="PF00857"/>
    </source>
</evidence>